<feature type="transmembrane region" description="Helical" evidence="6">
    <location>
        <begin position="83"/>
        <end position="104"/>
    </location>
</feature>
<dbReference type="Pfam" id="PF03553">
    <property type="entry name" value="Na_H_antiporter"/>
    <property type="match status" value="1"/>
</dbReference>
<protein>
    <submittedName>
        <fullName evidence="8">Sodium:proton antiporter</fullName>
    </submittedName>
</protein>
<evidence type="ECO:0000256" key="5">
    <source>
        <dbReference type="ARBA" id="ARBA00023136"/>
    </source>
</evidence>
<feature type="transmembrane region" description="Helical" evidence="6">
    <location>
        <begin position="212"/>
        <end position="236"/>
    </location>
</feature>
<dbReference type="eggNOG" id="COG1757">
    <property type="taxonomic scope" value="Bacteria"/>
</dbReference>
<feature type="transmembrane region" description="Helical" evidence="6">
    <location>
        <begin position="125"/>
        <end position="144"/>
    </location>
</feature>
<gene>
    <name evidence="8" type="ORF">LQ50_04970</name>
</gene>
<keyword evidence="2" id="KW-1003">Cell membrane</keyword>
<feature type="transmembrane region" description="Helical" evidence="6">
    <location>
        <begin position="507"/>
        <end position="525"/>
    </location>
</feature>
<feature type="transmembrane region" description="Helical" evidence="6">
    <location>
        <begin position="361"/>
        <end position="387"/>
    </location>
</feature>
<evidence type="ECO:0000256" key="4">
    <source>
        <dbReference type="ARBA" id="ARBA00022989"/>
    </source>
</evidence>
<dbReference type="AlphaFoldDB" id="A0A0B0III2"/>
<proteinExistence type="predicted"/>
<name>A0A0B0III2_9BACI</name>
<feature type="transmembrane region" description="Helical" evidence="6">
    <location>
        <begin position="12"/>
        <end position="39"/>
    </location>
</feature>
<feature type="transmembrane region" description="Helical" evidence="6">
    <location>
        <begin position="432"/>
        <end position="454"/>
    </location>
</feature>
<evidence type="ECO:0000256" key="2">
    <source>
        <dbReference type="ARBA" id="ARBA00022475"/>
    </source>
</evidence>
<sequence length="532" mass="56511">MESSILSLVPPILALVMVILTRRVLLSLGTGAIVGALMVNNFNPLDAAANIYGIVMGIIFDFDVEHVTFGSVTRAIIDEGFAINTWEFFIVLFLLLLGMMAALITRSGGSRAFGEWAMKRVRTRVGAQLLTVVLGLIIFIDDYFNSLTVGNVSRPLTDRHRISRAKLAYLVDSTAAPMCVIAPISSWGAYIIAIIAGIFATHSVTQYEALQAFLLMVPMNIYALVAIGLVLAVAWFNLDFGAMKAHEERAKKTGELFNANLGPIPGSQDDILASEKGKVGDLVWPIVALIAGTVFFMVTTGIEGTEGDVTILTIFENTDVASALVYGGLFGLAIALILNVFKPKSGTGLGTSLVIGMKSMLPAIYILFFAWTLISIIGDLGTGTYLASLVEQSNLHPMFLPVILFIIAGFAAFSTGTSWGTFGLLLPIAGEMAAVIDITLILPMMAAVLAGSIFGDHCSPISDTTILSSTGAGSHHIDHVVTQLPYALIAAGITVISYLVLGFTTSVVLSLVVAFALLVATVIVLRKWSANA</sequence>
<dbReference type="Proteomes" id="UP000030832">
    <property type="component" value="Unassembled WGS sequence"/>
</dbReference>
<evidence type="ECO:0000256" key="6">
    <source>
        <dbReference type="SAM" id="Phobius"/>
    </source>
</evidence>
<dbReference type="EMBL" id="JRJU01000004">
    <property type="protein sequence ID" value="KHF41125.1"/>
    <property type="molecule type" value="Genomic_DNA"/>
</dbReference>
<dbReference type="STRING" id="333138.LQ50_04970"/>
<feature type="transmembrane region" description="Helical" evidence="6">
    <location>
        <begin position="175"/>
        <end position="200"/>
    </location>
</feature>
<feature type="domain" description="Na+/H+ antiporter NhaC-like C-terminal" evidence="7">
    <location>
        <begin position="178"/>
        <end position="503"/>
    </location>
</feature>
<keyword evidence="4 6" id="KW-1133">Transmembrane helix</keyword>
<comment type="subcellular location">
    <subcellularLocation>
        <location evidence="1">Cell membrane</location>
        <topology evidence="1">Multi-pass membrane protein</topology>
    </subcellularLocation>
</comment>
<keyword evidence="9" id="KW-1185">Reference proteome</keyword>
<dbReference type="PANTHER" id="PTHR43478:SF1">
    <property type="entry name" value="NA+_H+ ANTIPORTER NHAC-LIKE C-TERMINAL DOMAIN-CONTAINING PROTEIN"/>
    <property type="match status" value="1"/>
</dbReference>
<evidence type="ECO:0000256" key="3">
    <source>
        <dbReference type="ARBA" id="ARBA00022692"/>
    </source>
</evidence>
<dbReference type="InterPro" id="IPR018461">
    <property type="entry name" value="Na/H_Antiport_NhaC-like_C"/>
</dbReference>
<organism evidence="8 9">
    <name type="scientific">Halalkalibacter okhensis</name>
    <dbReference type="NCBI Taxonomy" id="333138"/>
    <lineage>
        <taxon>Bacteria</taxon>
        <taxon>Bacillati</taxon>
        <taxon>Bacillota</taxon>
        <taxon>Bacilli</taxon>
        <taxon>Bacillales</taxon>
        <taxon>Bacillaceae</taxon>
        <taxon>Halalkalibacter</taxon>
    </lineage>
</organism>
<comment type="caution">
    <text evidence="8">The sequence shown here is derived from an EMBL/GenBank/DDBJ whole genome shotgun (WGS) entry which is preliminary data.</text>
</comment>
<evidence type="ECO:0000313" key="8">
    <source>
        <dbReference type="EMBL" id="KHF41125.1"/>
    </source>
</evidence>
<evidence type="ECO:0000259" key="7">
    <source>
        <dbReference type="Pfam" id="PF03553"/>
    </source>
</evidence>
<dbReference type="RefSeq" id="WP_034626622.1">
    <property type="nucleotide sequence ID" value="NZ_JRJU01000004.1"/>
</dbReference>
<dbReference type="GO" id="GO:0005886">
    <property type="term" value="C:plasma membrane"/>
    <property type="evidence" value="ECO:0007669"/>
    <property type="project" value="UniProtKB-SubCell"/>
</dbReference>
<keyword evidence="5 6" id="KW-0472">Membrane</keyword>
<feature type="transmembrane region" description="Helical" evidence="6">
    <location>
        <begin position="282"/>
        <end position="302"/>
    </location>
</feature>
<evidence type="ECO:0000256" key="1">
    <source>
        <dbReference type="ARBA" id="ARBA00004651"/>
    </source>
</evidence>
<accession>A0A0B0III2</accession>
<dbReference type="OrthoDB" id="9762978at2"/>
<feature type="transmembrane region" description="Helical" evidence="6">
    <location>
        <begin position="399"/>
        <end position="420"/>
    </location>
</feature>
<evidence type="ECO:0000313" key="9">
    <source>
        <dbReference type="Proteomes" id="UP000030832"/>
    </source>
</evidence>
<reference evidence="8 9" key="1">
    <citation type="submission" date="2014-09" db="EMBL/GenBank/DDBJ databases">
        <title>Genome sequencing and annotation of Bacillus Okhensis strain Kh10-101T.</title>
        <authorList>
            <person name="Prakash J.S."/>
        </authorList>
    </citation>
    <scope>NUCLEOTIDE SEQUENCE [LARGE SCALE GENOMIC DNA]</scope>
    <source>
        <strain evidence="9">Kh10-101T</strain>
    </source>
</reference>
<feature type="transmembrane region" description="Helical" evidence="6">
    <location>
        <begin position="484"/>
        <end position="501"/>
    </location>
</feature>
<keyword evidence="3 6" id="KW-0812">Transmembrane</keyword>
<feature type="transmembrane region" description="Helical" evidence="6">
    <location>
        <begin position="323"/>
        <end position="341"/>
    </location>
</feature>
<dbReference type="PANTHER" id="PTHR43478">
    <property type="entry name" value="NA+/H+ ANTIPORTER-RELATED"/>
    <property type="match status" value="1"/>
</dbReference>